<name>A0A6G0SW57_APHGL</name>
<dbReference type="EMBL" id="VYZN01000949">
    <property type="protein sequence ID" value="KAE9522606.1"/>
    <property type="molecule type" value="Genomic_DNA"/>
</dbReference>
<accession>A0A6G0SW57</accession>
<dbReference type="Gene3D" id="3.40.395.10">
    <property type="entry name" value="Adenoviral Proteinase, Chain A"/>
    <property type="match status" value="1"/>
</dbReference>
<gene>
    <name evidence="1" type="ORF">AGLY_017028</name>
</gene>
<organism evidence="1 2">
    <name type="scientific">Aphis glycines</name>
    <name type="common">Soybean aphid</name>
    <dbReference type="NCBI Taxonomy" id="307491"/>
    <lineage>
        <taxon>Eukaryota</taxon>
        <taxon>Metazoa</taxon>
        <taxon>Ecdysozoa</taxon>
        <taxon>Arthropoda</taxon>
        <taxon>Hexapoda</taxon>
        <taxon>Insecta</taxon>
        <taxon>Pterygota</taxon>
        <taxon>Neoptera</taxon>
        <taxon>Paraneoptera</taxon>
        <taxon>Hemiptera</taxon>
        <taxon>Sternorrhyncha</taxon>
        <taxon>Aphidomorpha</taxon>
        <taxon>Aphidoidea</taxon>
        <taxon>Aphididae</taxon>
        <taxon>Aphidini</taxon>
        <taxon>Aphis</taxon>
        <taxon>Aphis</taxon>
    </lineage>
</organism>
<dbReference type="AlphaFoldDB" id="A0A6G0SW57"/>
<keyword evidence="2" id="KW-1185">Reference proteome</keyword>
<comment type="caution">
    <text evidence="1">The sequence shown here is derived from an EMBL/GenBank/DDBJ whole genome shotgun (WGS) entry which is preliminary data.</text>
</comment>
<dbReference type="OrthoDB" id="7696912at2759"/>
<evidence type="ECO:0000313" key="2">
    <source>
        <dbReference type="Proteomes" id="UP000475862"/>
    </source>
</evidence>
<evidence type="ECO:0000313" key="1">
    <source>
        <dbReference type="EMBL" id="KAE9522606.1"/>
    </source>
</evidence>
<proteinExistence type="predicted"/>
<reference evidence="1 2" key="1">
    <citation type="submission" date="2019-08" db="EMBL/GenBank/DDBJ databases">
        <title>The genome of the soybean aphid Biotype 1, its phylome, world population structure and adaptation to the North American continent.</title>
        <authorList>
            <person name="Giordano R."/>
            <person name="Donthu R.K."/>
            <person name="Hernandez A.G."/>
            <person name="Wright C.L."/>
            <person name="Zimin A.V."/>
        </authorList>
    </citation>
    <scope>NUCLEOTIDE SEQUENCE [LARGE SCALE GENOMIC DNA]</scope>
    <source>
        <tissue evidence="1">Whole aphids</tissue>
    </source>
</reference>
<dbReference type="Proteomes" id="UP000475862">
    <property type="component" value="Unassembled WGS sequence"/>
</dbReference>
<protein>
    <submittedName>
        <fullName evidence="1">Uncharacterized protein</fullName>
    </submittedName>
</protein>
<sequence>MTRSTRKLKSNKTGKEFVNSLINSLPVEAHVSGLNKNLGDRHKADKVLENRAWERYKAKDTPRKEKLFVYAVTNTMKAKRKIGMGCKGKRKRVTKNNSMLTVKKKRTSKKKNSGKRLIPIPGQSGGVVPLIPIFAGLSALGSLMSGGASVYNAIQNSKSKKGNEKKIMITLPDRPLSTQDIIKYVRKLKINHFRGVFSRDSLPKKPHVIECGILNLDISSGDGSHWVAFHKNKDKVIYFDSFGDLPPPIELQRYFKNI</sequence>